<feature type="region of interest" description="Disordered" evidence="1">
    <location>
        <begin position="25"/>
        <end position="57"/>
    </location>
</feature>
<comment type="caution">
    <text evidence="3">The sequence shown here is derived from an EMBL/GenBank/DDBJ whole genome shotgun (WGS) entry which is preliminary data.</text>
</comment>
<proteinExistence type="predicted"/>
<dbReference type="EMBL" id="JAHYBZ010000003">
    <property type="protein sequence ID" value="MBW6398116.1"/>
    <property type="molecule type" value="Genomic_DNA"/>
</dbReference>
<evidence type="ECO:0000256" key="2">
    <source>
        <dbReference type="SAM" id="SignalP"/>
    </source>
</evidence>
<accession>A0ABS7A760</accession>
<evidence type="ECO:0000313" key="4">
    <source>
        <dbReference type="Proteomes" id="UP001196565"/>
    </source>
</evidence>
<organism evidence="3 4">
    <name type="scientific">Roseomonas alba</name>
    <dbReference type="NCBI Taxonomy" id="2846776"/>
    <lineage>
        <taxon>Bacteria</taxon>
        <taxon>Pseudomonadati</taxon>
        <taxon>Pseudomonadota</taxon>
        <taxon>Alphaproteobacteria</taxon>
        <taxon>Acetobacterales</taxon>
        <taxon>Roseomonadaceae</taxon>
        <taxon>Roseomonas</taxon>
    </lineage>
</organism>
<keyword evidence="4" id="KW-1185">Reference proteome</keyword>
<reference evidence="3 4" key="1">
    <citation type="submission" date="2021-07" db="EMBL/GenBank/DDBJ databases">
        <authorList>
            <person name="So Y."/>
        </authorList>
    </citation>
    <scope>NUCLEOTIDE SEQUENCE [LARGE SCALE GENOMIC DNA]</scope>
    <source>
        <strain evidence="3 4">HJA6</strain>
    </source>
</reference>
<name>A0ABS7A760_9PROT</name>
<evidence type="ECO:0000313" key="3">
    <source>
        <dbReference type="EMBL" id="MBW6398116.1"/>
    </source>
</evidence>
<feature type="signal peptide" evidence="2">
    <location>
        <begin position="1"/>
        <end position="23"/>
    </location>
</feature>
<keyword evidence="2" id="KW-0732">Signal</keyword>
<evidence type="ECO:0000256" key="1">
    <source>
        <dbReference type="SAM" id="MobiDB-lite"/>
    </source>
</evidence>
<feature type="compositionally biased region" description="Pro residues" evidence="1">
    <location>
        <begin position="34"/>
        <end position="57"/>
    </location>
</feature>
<dbReference type="Proteomes" id="UP001196565">
    <property type="component" value="Unassembled WGS sequence"/>
</dbReference>
<gene>
    <name evidence="3" type="ORF">KPL78_09680</name>
</gene>
<sequence length="57" mass="5892">MRTLPLPALVLAFGVLSVTLPQAAAWAQQQTQTPAPPTTPSPTPPRSCHPPPPAPTS</sequence>
<feature type="chain" id="PRO_5045129007" evidence="2">
    <location>
        <begin position="24"/>
        <end position="57"/>
    </location>
</feature>
<protein>
    <submittedName>
        <fullName evidence="3">Uncharacterized protein</fullName>
    </submittedName>
</protein>